<feature type="region of interest" description="Disordered" evidence="1">
    <location>
        <begin position="65"/>
        <end position="84"/>
    </location>
</feature>
<name>A0A1U9ZXU7_9ACTN</name>
<protein>
    <recommendedName>
        <fullName evidence="4">Resolvase HTH domain-containing protein</fullName>
    </recommendedName>
</protein>
<gene>
    <name evidence="2" type="ORF">BKM31_16135</name>
</gene>
<sequence>MFVAGEHVGGIEPIRSDATGAVVGWKARRLSGLAVPRASARYARTQGDAVKDLLADVHARWQEHRARPLQEPDGHGDGELKPPLTTQERAELLRRYAEDLEHSVAEIAADFDVSAVTVYRYASDAGVHRRNRRGRPPRIRLTDEQMADLRASYPTTEPAAEIARRLGIKVEQLARIASREGLRRPS</sequence>
<dbReference type="KEGG" id="noa:BKM31_16135"/>
<reference evidence="3" key="1">
    <citation type="journal article" date="2017" name="Med. Chem. Commun.">
        <title>Nonomuraea sp. ATCC 55076 harbours the largest actinomycete chromosome to date and the kistamicin biosynthetic gene cluster.</title>
        <authorList>
            <person name="Nazari B."/>
            <person name="Forneris C.C."/>
            <person name="Gibson M.I."/>
            <person name="Moon K."/>
            <person name="Schramma K.R."/>
            <person name="Seyedsayamdost M.R."/>
        </authorList>
    </citation>
    <scope>NUCLEOTIDE SEQUENCE [LARGE SCALE GENOMIC DNA]</scope>
    <source>
        <strain evidence="3">ATCC 55076</strain>
    </source>
</reference>
<proteinExistence type="predicted"/>
<keyword evidence="3" id="KW-1185">Reference proteome</keyword>
<accession>A0A1U9ZXU7</accession>
<dbReference type="Pfam" id="PF13384">
    <property type="entry name" value="HTH_23"/>
    <property type="match status" value="1"/>
</dbReference>
<evidence type="ECO:0000313" key="3">
    <source>
        <dbReference type="Proteomes" id="UP000190797"/>
    </source>
</evidence>
<dbReference type="AlphaFoldDB" id="A0A1U9ZXU7"/>
<evidence type="ECO:0000313" key="2">
    <source>
        <dbReference type="EMBL" id="AQZ62786.1"/>
    </source>
</evidence>
<dbReference type="Proteomes" id="UP000190797">
    <property type="component" value="Chromosome"/>
</dbReference>
<dbReference type="EMBL" id="CP017717">
    <property type="protein sequence ID" value="AQZ62786.1"/>
    <property type="molecule type" value="Genomic_DNA"/>
</dbReference>
<evidence type="ECO:0000256" key="1">
    <source>
        <dbReference type="SAM" id="MobiDB-lite"/>
    </source>
</evidence>
<evidence type="ECO:0008006" key="4">
    <source>
        <dbReference type="Google" id="ProtNLM"/>
    </source>
</evidence>
<feature type="compositionally biased region" description="Basic and acidic residues" evidence="1">
    <location>
        <begin position="65"/>
        <end position="80"/>
    </location>
</feature>
<organism evidence="2 3">
    <name type="scientific">[Actinomadura] parvosata subsp. kistnae</name>
    <dbReference type="NCBI Taxonomy" id="1909395"/>
    <lineage>
        <taxon>Bacteria</taxon>
        <taxon>Bacillati</taxon>
        <taxon>Actinomycetota</taxon>
        <taxon>Actinomycetes</taxon>
        <taxon>Streptosporangiales</taxon>
        <taxon>Streptosporangiaceae</taxon>
        <taxon>Nonomuraea</taxon>
    </lineage>
</organism>